<dbReference type="InterPro" id="IPR032675">
    <property type="entry name" value="LRR_dom_sf"/>
</dbReference>
<evidence type="ECO:0000313" key="4">
    <source>
        <dbReference type="Proteomes" id="UP001141552"/>
    </source>
</evidence>
<dbReference type="AlphaFoldDB" id="A0A9Q0GJI3"/>
<dbReference type="PROSITE" id="PS50181">
    <property type="entry name" value="FBOX"/>
    <property type="match status" value="1"/>
</dbReference>
<comment type="similarity">
    <text evidence="1">Belongs to the class-III pyridoxal-phosphate-dependent aminotransferase family.</text>
</comment>
<dbReference type="OrthoDB" id="1939276at2759"/>
<organism evidence="3 4">
    <name type="scientific">Turnera subulata</name>
    <dbReference type="NCBI Taxonomy" id="218843"/>
    <lineage>
        <taxon>Eukaryota</taxon>
        <taxon>Viridiplantae</taxon>
        <taxon>Streptophyta</taxon>
        <taxon>Embryophyta</taxon>
        <taxon>Tracheophyta</taxon>
        <taxon>Spermatophyta</taxon>
        <taxon>Magnoliopsida</taxon>
        <taxon>eudicotyledons</taxon>
        <taxon>Gunneridae</taxon>
        <taxon>Pentapetalae</taxon>
        <taxon>rosids</taxon>
        <taxon>fabids</taxon>
        <taxon>Malpighiales</taxon>
        <taxon>Passifloraceae</taxon>
        <taxon>Turnera</taxon>
    </lineage>
</organism>
<dbReference type="Pfam" id="PF23622">
    <property type="entry name" value="LRR_At1g61320_AtMIF1"/>
    <property type="match status" value="1"/>
</dbReference>
<dbReference type="EMBL" id="JAKUCV010000418">
    <property type="protein sequence ID" value="KAJ4850130.1"/>
    <property type="molecule type" value="Genomic_DNA"/>
</dbReference>
<name>A0A9Q0GJI3_9ROSI</name>
<dbReference type="Gene3D" id="3.40.640.10">
    <property type="entry name" value="Type I PLP-dependent aspartate aminotransferase-like (Major domain)"/>
    <property type="match status" value="1"/>
</dbReference>
<dbReference type="Gene3D" id="3.80.10.10">
    <property type="entry name" value="Ribonuclease Inhibitor"/>
    <property type="match status" value="1"/>
</dbReference>
<proteinExistence type="inferred from homology"/>
<dbReference type="InterPro" id="IPR015424">
    <property type="entry name" value="PyrdxlP-dep_Trfase"/>
</dbReference>
<dbReference type="InterPro" id="IPR055357">
    <property type="entry name" value="LRR_At1g61320_AtMIF1"/>
</dbReference>
<sequence length="493" mass="56113">MERSDTIRDCSYKRRRYQDDPRDHISDLPCDVLGNIVSRLTMKEAFSTTILSRRWRYVWTLFTGHLDFDNSLRVWRSREGFGPQQHLAETRRFAEGVNKALPLLQSSTMEGLRISFDVDSQSDLDSWVHYAIQKDVKKLDLNIVSILRNYQNMLSYAFPSHLIGASSFGSLTDLHLTYIDITDQDVEHILSRSSLLQVLSISYSNLLTSLKVSSPDPSRCLKLKYLKLWDCGNLKVLELSAPELETFEYFGSHLIGDKTVICTPSLVQLFLGGPCMGSPFYLARPLLSVFDRVRTFKMGLATLHFSDSVPKCFIKTQINTRRYRFFQNLKVMELIGFNGFECEMLLLQYFLKNYCELERIVIDPCVPNAIGTIEERCSGYIVPKPDFLIAPRNLTKENDALLIFDEVLTGFYLSYGGAREYFASTPNLTTLGKVIGGGLPIAVRIQTLTYEYLDKILGELVDGIVGAGKIAICGGHIRGMFGFYFRGFCSKFR</sequence>
<dbReference type="Proteomes" id="UP001141552">
    <property type="component" value="Unassembled WGS sequence"/>
</dbReference>
<dbReference type="InterPro" id="IPR005814">
    <property type="entry name" value="Aminotrans_3"/>
</dbReference>
<dbReference type="InterPro" id="IPR036047">
    <property type="entry name" value="F-box-like_dom_sf"/>
</dbReference>
<gene>
    <name evidence="3" type="ORF">Tsubulata_000604</name>
</gene>
<dbReference type="Pfam" id="PF00202">
    <property type="entry name" value="Aminotran_3"/>
    <property type="match status" value="1"/>
</dbReference>
<reference evidence="3" key="1">
    <citation type="submission" date="2022-02" db="EMBL/GenBank/DDBJ databases">
        <authorList>
            <person name="Henning P.M."/>
            <person name="McCubbin A.G."/>
            <person name="Shore J.S."/>
        </authorList>
    </citation>
    <scope>NUCLEOTIDE SEQUENCE</scope>
    <source>
        <strain evidence="3">F60SS</strain>
        <tissue evidence="3">Leaves</tissue>
    </source>
</reference>
<accession>A0A9Q0GJI3</accession>
<dbReference type="GO" id="GO:0030170">
    <property type="term" value="F:pyridoxal phosphate binding"/>
    <property type="evidence" value="ECO:0007669"/>
    <property type="project" value="InterPro"/>
</dbReference>
<evidence type="ECO:0000259" key="2">
    <source>
        <dbReference type="PROSITE" id="PS50181"/>
    </source>
</evidence>
<dbReference type="SUPFAM" id="SSF53383">
    <property type="entry name" value="PLP-dependent transferases"/>
    <property type="match status" value="1"/>
</dbReference>
<feature type="domain" description="F-box" evidence="2">
    <location>
        <begin position="22"/>
        <end position="78"/>
    </location>
</feature>
<dbReference type="InterPro" id="IPR053772">
    <property type="entry name" value="At1g61320/At1g61330-like"/>
</dbReference>
<dbReference type="GO" id="GO:0008483">
    <property type="term" value="F:transaminase activity"/>
    <property type="evidence" value="ECO:0007669"/>
    <property type="project" value="InterPro"/>
</dbReference>
<keyword evidence="1" id="KW-0663">Pyridoxal phosphate</keyword>
<comment type="caution">
    <text evidence="3">The sequence shown here is derived from an EMBL/GenBank/DDBJ whole genome shotgun (WGS) entry which is preliminary data.</text>
</comment>
<dbReference type="PANTHER" id="PTHR34145:SF68">
    <property type="entry name" value="FBD DOMAIN-CONTAINING PROTEIN"/>
    <property type="match status" value="1"/>
</dbReference>
<dbReference type="Pfam" id="PF00646">
    <property type="entry name" value="F-box"/>
    <property type="match status" value="1"/>
</dbReference>
<dbReference type="PANTHER" id="PTHR34145">
    <property type="entry name" value="OS02G0105600 PROTEIN"/>
    <property type="match status" value="1"/>
</dbReference>
<dbReference type="SUPFAM" id="SSF81383">
    <property type="entry name" value="F-box domain"/>
    <property type="match status" value="1"/>
</dbReference>
<protein>
    <recommendedName>
        <fullName evidence="2">F-box domain-containing protein</fullName>
    </recommendedName>
</protein>
<evidence type="ECO:0000256" key="1">
    <source>
        <dbReference type="RuleBase" id="RU003560"/>
    </source>
</evidence>
<evidence type="ECO:0000313" key="3">
    <source>
        <dbReference type="EMBL" id="KAJ4850130.1"/>
    </source>
</evidence>
<reference evidence="3" key="2">
    <citation type="journal article" date="2023" name="Plants (Basel)">
        <title>Annotation of the Turnera subulata (Passifloraceae) Draft Genome Reveals the S-Locus Evolved after the Divergence of Turneroideae from Passifloroideae in a Stepwise Manner.</title>
        <authorList>
            <person name="Henning P.M."/>
            <person name="Roalson E.H."/>
            <person name="Mir W."/>
            <person name="McCubbin A.G."/>
            <person name="Shore J.S."/>
        </authorList>
    </citation>
    <scope>NUCLEOTIDE SEQUENCE</scope>
    <source>
        <strain evidence="3">F60SS</strain>
    </source>
</reference>
<dbReference type="InterPro" id="IPR001810">
    <property type="entry name" value="F-box_dom"/>
</dbReference>
<dbReference type="SUPFAM" id="SSF52058">
    <property type="entry name" value="L domain-like"/>
    <property type="match status" value="1"/>
</dbReference>
<dbReference type="InterPro" id="IPR015421">
    <property type="entry name" value="PyrdxlP-dep_Trfase_major"/>
</dbReference>
<keyword evidence="4" id="KW-1185">Reference proteome</keyword>